<accession>A0A2P2J5G2</accession>
<name>A0A2P2J5G2_RHIMU</name>
<proteinExistence type="predicted"/>
<dbReference type="EMBL" id="GGEC01008221">
    <property type="protein sequence ID" value="MBW88704.1"/>
    <property type="molecule type" value="Transcribed_RNA"/>
</dbReference>
<dbReference type="AlphaFoldDB" id="A0A2P2J5G2"/>
<evidence type="ECO:0000313" key="1">
    <source>
        <dbReference type="EMBL" id="MBW88704.1"/>
    </source>
</evidence>
<sequence>MVAGALGAMDILALRILLQEQIQQGIQCRILLIPRLVGTMKAVGTRGNRKQLRWKFWQEPRLGYLKMRILAIAGLERALKVQL</sequence>
<protein>
    <submittedName>
        <fullName evidence="1">Uncharacterized protein</fullName>
    </submittedName>
</protein>
<reference evidence="1" key="1">
    <citation type="submission" date="2018-02" db="EMBL/GenBank/DDBJ databases">
        <title>Rhizophora mucronata_Transcriptome.</title>
        <authorList>
            <person name="Meera S.P."/>
            <person name="Sreeshan A."/>
            <person name="Augustine A."/>
        </authorList>
    </citation>
    <scope>NUCLEOTIDE SEQUENCE</scope>
    <source>
        <tissue evidence="1">Leaf</tissue>
    </source>
</reference>
<organism evidence="1">
    <name type="scientific">Rhizophora mucronata</name>
    <name type="common">Asiatic mangrove</name>
    <dbReference type="NCBI Taxonomy" id="61149"/>
    <lineage>
        <taxon>Eukaryota</taxon>
        <taxon>Viridiplantae</taxon>
        <taxon>Streptophyta</taxon>
        <taxon>Embryophyta</taxon>
        <taxon>Tracheophyta</taxon>
        <taxon>Spermatophyta</taxon>
        <taxon>Magnoliopsida</taxon>
        <taxon>eudicotyledons</taxon>
        <taxon>Gunneridae</taxon>
        <taxon>Pentapetalae</taxon>
        <taxon>rosids</taxon>
        <taxon>fabids</taxon>
        <taxon>Malpighiales</taxon>
        <taxon>Rhizophoraceae</taxon>
        <taxon>Rhizophora</taxon>
    </lineage>
</organism>